<dbReference type="EMBL" id="SSSM01000002">
    <property type="protein sequence ID" value="THG32338.1"/>
    <property type="molecule type" value="Genomic_DNA"/>
</dbReference>
<evidence type="ECO:0000313" key="3">
    <source>
        <dbReference type="Proteomes" id="UP000309133"/>
    </source>
</evidence>
<dbReference type="Gene3D" id="3.40.50.1820">
    <property type="entry name" value="alpha/beta hydrolase"/>
    <property type="match status" value="1"/>
</dbReference>
<comment type="caution">
    <text evidence="2">The sequence shown here is derived from an EMBL/GenBank/DDBJ whole genome shotgun (WGS) entry which is preliminary data.</text>
</comment>
<organism evidence="2 3">
    <name type="scientific">Naasia lichenicola</name>
    <dbReference type="NCBI Taxonomy" id="2565933"/>
    <lineage>
        <taxon>Bacteria</taxon>
        <taxon>Bacillati</taxon>
        <taxon>Actinomycetota</taxon>
        <taxon>Actinomycetes</taxon>
        <taxon>Micrococcales</taxon>
        <taxon>Microbacteriaceae</taxon>
        <taxon>Naasia</taxon>
    </lineage>
</organism>
<evidence type="ECO:0000313" key="2">
    <source>
        <dbReference type="EMBL" id="THG32338.1"/>
    </source>
</evidence>
<name>A0A4S4FPW6_9MICO</name>
<accession>A0A4S4FPW6</accession>
<dbReference type="PANTHER" id="PTHR46623">
    <property type="entry name" value="CARBOXYMETHYLENEBUTENOLIDASE-RELATED"/>
    <property type="match status" value="1"/>
</dbReference>
<dbReference type="RefSeq" id="WP_136426503.1">
    <property type="nucleotide sequence ID" value="NZ_SSSM01000002.1"/>
</dbReference>
<dbReference type="Pfam" id="PF01738">
    <property type="entry name" value="DLH"/>
    <property type="match status" value="1"/>
</dbReference>
<reference evidence="2 3" key="1">
    <citation type="submission" date="2019-04" db="EMBL/GenBank/DDBJ databases">
        <authorList>
            <person name="Jiang L."/>
        </authorList>
    </citation>
    <scope>NUCLEOTIDE SEQUENCE [LARGE SCALE GENOMIC DNA]</scope>
    <source>
        <strain evidence="2 3">YIM 131853</strain>
    </source>
</reference>
<gene>
    <name evidence="2" type="ORF">E6C64_04785</name>
</gene>
<keyword evidence="2" id="KW-0378">Hydrolase</keyword>
<dbReference type="Proteomes" id="UP000309133">
    <property type="component" value="Unassembled WGS sequence"/>
</dbReference>
<dbReference type="InterPro" id="IPR002925">
    <property type="entry name" value="Dienelactn_hydro"/>
</dbReference>
<dbReference type="AlphaFoldDB" id="A0A4S4FPW6"/>
<dbReference type="OrthoDB" id="3208682at2"/>
<keyword evidence="3" id="KW-1185">Reference proteome</keyword>
<dbReference type="GO" id="GO:0016787">
    <property type="term" value="F:hydrolase activity"/>
    <property type="evidence" value="ECO:0007669"/>
    <property type="project" value="UniProtKB-KW"/>
</dbReference>
<feature type="domain" description="Dienelactone hydrolase" evidence="1">
    <location>
        <begin position="20"/>
        <end position="251"/>
    </location>
</feature>
<proteinExistence type="predicted"/>
<evidence type="ECO:0000259" key="1">
    <source>
        <dbReference type="Pfam" id="PF01738"/>
    </source>
</evidence>
<dbReference type="InterPro" id="IPR051049">
    <property type="entry name" value="Dienelactone_hydrolase-like"/>
</dbReference>
<sequence length="254" mass="26705">MDADSRGRRVEIETTGGPIHAYRADPEEGIPLRGGLVLIHEIWGLVPHICDVADRLAAEGYLVVAPDILSNAGVTPDIGADLAARMSDPDPAVRHEAQPLLREALSGTHSPEYAEWAVGVLTQVVDYVDAQGGVDGRIGAVGFCFGGTYVWALAAEDTRLKAAIPFYGSAPSAATLADITAPVLGIYGADDERIISGLPELTEALSEADVEFTPVVHSGVGHAFFNDTNAIAYSADAAEDAWVTTLAFLGARLR</sequence>
<protein>
    <submittedName>
        <fullName evidence="2">Dienelactone hydrolase family protein</fullName>
    </submittedName>
</protein>
<dbReference type="InterPro" id="IPR029058">
    <property type="entry name" value="AB_hydrolase_fold"/>
</dbReference>
<dbReference type="SUPFAM" id="SSF53474">
    <property type="entry name" value="alpha/beta-Hydrolases"/>
    <property type="match status" value="1"/>
</dbReference>
<dbReference type="PANTHER" id="PTHR46623:SF6">
    <property type="entry name" value="ALPHA_BETA-HYDROLASES SUPERFAMILY PROTEIN"/>
    <property type="match status" value="1"/>
</dbReference>